<dbReference type="AlphaFoldDB" id="A0A0P1BPI6"/>
<name>A0A0P1BPI6_9BASI</name>
<accession>A0A0P1BPI6</accession>
<reference evidence="2 3" key="1">
    <citation type="submission" date="2014-09" db="EMBL/GenBank/DDBJ databases">
        <authorList>
            <person name="Magalhaes I.L.F."/>
            <person name="Oliveira U."/>
            <person name="Santos F.R."/>
            <person name="Vidigal T.H.D.A."/>
            <person name="Brescovit A.D."/>
            <person name="Santos A.J."/>
        </authorList>
    </citation>
    <scope>NUCLEOTIDE SEQUENCE [LARGE SCALE GENOMIC DNA]</scope>
</reference>
<evidence type="ECO:0000313" key="3">
    <source>
        <dbReference type="Proteomes" id="UP000054845"/>
    </source>
</evidence>
<feature type="region of interest" description="Disordered" evidence="1">
    <location>
        <begin position="149"/>
        <end position="192"/>
    </location>
</feature>
<protein>
    <submittedName>
        <fullName evidence="2">Uncharacterized protein</fullName>
    </submittedName>
</protein>
<dbReference type="Proteomes" id="UP000054845">
    <property type="component" value="Unassembled WGS sequence"/>
</dbReference>
<proteinExistence type="predicted"/>
<organism evidence="2 3">
    <name type="scientific">Ceraceosorus bombacis</name>
    <dbReference type="NCBI Taxonomy" id="401625"/>
    <lineage>
        <taxon>Eukaryota</taxon>
        <taxon>Fungi</taxon>
        <taxon>Dikarya</taxon>
        <taxon>Basidiomycota</taxon>
        <taxon>Ustilaginomycotina</taxon>
        <taxon>Exobasidiomycetes</taxon>
        <taxon>Ceraceosorales</taxon>
        <taxon>Ceraceosoraceae</taxon>
        <taxon>Ceraceosorus</taxon>
    </lineage>
</organism>
<keyword evidence="3" id="KW-1185">Reference proteome</keyword>
<evidence type="ECO:0000313" key="2">
    <source>
        <dbReference type="EMBL" id="CEH17884.1"/>
    </source>
</evidence>
<evidence type="ECO:0000256" key="1">
    <source>
        <dbReference type="SAM" id="MobiDB-lite"/>
    </source>
</evidence>
<sequence length="303" mass="32887">MSFKQHPGLTKESNPRDWAYNLGGLPQDDSIIFTKKSFIDFCKAYNIDVSPSFGEIKSLPRFAQIGKLTLSAGYSAEVESAIEGLQTASLEEPRRAPAPPISSAGGQLGEQKNVVRDPSGDAFRPTRRVRELIGGGSSGVTALFSEADDEEQAAAAAESARRRGLAPTSSAPPPLTTAAPVSTNQGESAQDILAREQAEKAQSAQAGFRPTRRVRNKWGVDPTLCKVSLEAIELARERCILRRYSSSRESLWLYQPREVALSSKRTTSSTNDEQQHEIAIPSVPSRTSLVGFSDSLPERILLD</sequence>
<dbReference type="EMBL" id="CCYA01000265">
    <property type="protein sequence ID" value="CEH17884.1"/>
    <property type="molecule type" value="Genomic_DNA"/>
</dbReference>
<dbReference type="OrthoDB" id="4062651at2759"/>
<feature type="region of interest" description="Disordered" evidence="1">
    <location>
        <begin position="89"/>
        <end position="122"/>
    </location>
</feature>